<dbReference type="PANTHER" id="PTHR22954">
    <property type="entry name" value="RETROVIRAL PROTEASE-RELATED"/>
    <property type="match status" value="1"/>
</dbReference>
<dbReference type="AlphaFoldDB" id="A0AAD5L7Q1"/>
<feature type="region of interest" description="Disordered" evidence="1">
    <location>
        <begin position="107"/>
        <end position="162"/>
    </location>
</feature>
<dbReference type="PANTHER" id="PTHR22954:SF3">
    <property type="entry name" value="PROTEIN CBG08539"/>
    <property type="match status" value="1"/>
</dbReference>
<keyword evidence="3" id="KW-1185">Reference proteome</keyword>
<organism evidence="2 3">
    <name type="scientific">Daphnia sinensis</name>
    <dbReference type="NCBI Taxonomy" id="1820382"/>
    <lineage>
        <taxon>Eukaryota</taxon>
        <taxon>Metazoa</taxon>
        <taxon>Ecdysozoa</taxon>
        <taxon>Arthropoda</taxon>
        <taxon>Crustacea</taxon>
        <taxon>Branchiopoda</taxon>
        <taxon>Diplostraca</taxon>
        <taxon>Cladocera</taxon>
        <taxon>Anomopoda</taxon>
        <taxon>Daphniidae</taxon>
        <taxon>Daphnia</taxon>
        <taxon>Daphnia similis group</taxon>
    </lineage>
</organism>
<sequence length="597" mass="66912">MEAIEERNSAAVEAVTNYFNQLKPQRKKKLPGEASSSTPREPPTIETTSSSQRLPGNVSLARSPVGAGTNKQDNFGDNDIQIANRRKLELEFNLEQSILDQERKMDDIKRKSKRAQQDIERSIDHENRRMEILSGAPKNPLSSTSRSSAHHSPTSSPFTISPLSQAEADNQPTAMAHSSNLVQLPFSRWPKISITPFDGDSRHWPPFAHAIHATVEESNMSDSYKLISLKDSLTDDIKKRMAHIFTGRNSYTQAWSELQSKYGIPGLIIQAHVRCLMQVPALQTMRDTVTSVHGEQSMVELSYSTTVRTLASKLPADLQREWGQYAYNLQPRIASLADFDKWIDATVGAEELRGVTVNTIPTKVHQSYLPRAKPQYGPTILNLSYNAAGSAQANRAIVRTPFNSKICPMLLAIVPLVVQNLEIRYHTCDVLDPGSEAPLRKLNCCSSPDDECAPSAIRTPLGWTAIGKIPENLIHGPSRKSRVQVNYISEDTPLVEITEKFYTTELFGTDVRAPKVIYCFSSSKNFRIFRPVLLSNIVGVLLRFTQYVLPITTRAKVLFQATWREKREKTTIVNDELTARFEPISWDDQLPATVLTQ</sequence>
<dbReference type="Pfam" id="PF03564">
    <property type="entry name" value="DUF1759"/>
    <property type="match status" value="1"/>
</dbReference>
<proteinExistence type="predicted"/>
<evidence type="ECO:0000313" key="2">
    <source>
        <dbReference type="EMBL" id="KAI9557243.1"/>
    </source>
</evidence>
<evidence type="ECO:0000313" key="3">
    <source>
        <dbReference type="Proteomes" id="UP000820818"/>
    </source>
</evidence>
<protein>
    <submittedName>
        <fullName evidence="2">Uncharacterized protein</fullName>
    </submittedName>
</protein>
<gene>
    <name evidence="2" type="ORF">GHT06_017066</name>
</gene>
<feature type="compositionally biased region" description="Low complexity" evidence="1">
    <location>
        <begin position="142"/>
        <end position="157"/>
    </location>
</feature>
<dbReference type="EMBL" id="WJBH02000006">
    <property type="protein sequence ID" value="KAI9557243.1"/>
    <property type="molecule type" value="Genomic_DNA"/>
</dbReference>
<feature type="compositionally biased region" description="Basic and acidic residues" evidence="1">
    <location>
        <begin position="107"/>
        <end position="131"/>
    </location>
</feature>
<feature type="compositionally biased region" description="Polar residues" evidence="1">
    <location>
        <begin position="34"/>
        <end position="54"/>
    </location>
</feature>
<accession>A0AAD5L7Q1</accession>
<comment type="caution">
    <text evidence="2">The sequence shown here is derived from an EMBL/GenBank/DDBJ whole genome shotgun (WGS) entry which is preliminary data.</text>
</comment>
<dbReference type="Proteomes" id="UP000820818">
    <property type="component" value="Linkage Group LG6"/>
</dbReference>
<feature type="region of interest" description="Disordered" evidence="1">
    <location>
        <begin position="22"/>
        <end position="78"/>
    </location>
</feature>
<name>A0AAD5L7Q1_9CRUS</name>
<dbReference type="InterPro" id="IPR005312">
    <property type="entry name" value="DUF1759"/>
</dbReference>
<evidence type="ECO:0000256" key="1">
    <source>
        <dbReference type="SAM" id="MobiDB-lite"/>
    </source>
</evidence>
<reference evidence="2 3" key="1">
    <citation type="submission" date="2022-05" db="EMBL/GenBank/DDBJ databases">
        <title>A multi-omics perspective on studying reproductive biology in Daphnia sinensis.</title>
        <authorList>
            <person name="Jia J."/>
        </authorList>
    </citation>
    <scope>NUCLEOTIDE SEQUENCE [LARGE SCALE GENOMIC DNA]</scope>
    <source>
        <strain evidence="2 3">WSL</strain>
    </source>
</reference>